<name>J3NKB0_GAET3</name>
<dbReference type="InterPro" id="IPR051589">
    <property type="entry name" value="Sialate-O-sulfotransferase"/>
</dbReference>
<dbReference type="AlphaFoldDB" id="J3NKB0"/>
<reference evidence="6" key="5">
    <citation type="submission" date="2018-04" db="UniProtKB">
        <authorList>
            <consortium name="EnsemblFungi"/>
        </authorList>
    </citation>
    <scope>IDENTIFICATION</scope>
    <source>
        <strain evidence="6">R3-111a-1</strain>
    </source>
</reference>
<keyword evidence="1" id="KW-0677">Repeat</keyword>
<keyword evidence="7" id="KW-1185">Reference proteome</keyword>
<dbReference type="HOGENOM" id="CLU_016905_1_0_1"/>
<dbReference type="OrthoDB" id="2019572at2759"/>
<feature type="domain" description="WSC" evidence="4">
    <location>
        <begin position="140"/>
        <end position="241"/>
    </location>
</feature>
<protein>
    <recommendedName>
        <fullName evidence="4">WSC domain-containing protein</fullName>
    </recommendedName>
</protein>
<dbReference type="VEuPathDB" id="FungiDB:GGTG_01690"/>
<feature type="domain" description="WSC" evidence="4">
    <location>
        <begin position="36"/>
        <end position="128"/>
    </location>
</feature>
<keyword evidence="3" id="KW-0732">Signal</keyword>
<evidence type="ECO:0000256" key="3">
    <source>
        <dbReference type="SAM" id="SignalP"/>
    </source>
</evidence>
<dbReference type="InterPro" id="IPR002889">
    <property type="entry name" value="WSC_carb-bd"/>
</dbReference>
<dbReference type="EnsemblFungi" id="EJT81714">
    <property type="protein sequence ID" value="EJT81714"/>
    <property type="gene ID" value="GGTG_01690"/>
</dbReference>
<dbReference type="RefSeq" id="XP_009217723.1">
    <property type="nucleotide sequence ID" value="XM_009219459.1"/>
</dbReference>
<evidence type="ECO:0000313" key="5">
    <source>
        <dbReference type="EMBL" id="EJT81714.1"/>
    </source>
</evidence>
<accession>J3NKB0</accession>
<dbReference type="SMART" id="SM00321">
    <property type="entry name" value="WSC"/>
    <property type="match status" value="2"/>
</dbReference>
<evidence type="ECO:0000256" key="2">
    <source>
        <dbReference type="SAM" id="MobiDB-lite"/>
    </source>
</evidence>
<feature type="compositionally biased region" description="Low complexity" evidence="2">
    <location>
        <begin position="252"/>
        <end position="352"/>
    </location>
</feature>
<gene>
    <name evidence="6" type="primary">20342148</name>
    <name evidence="5" type="ORF">GGTG_01690</name>
</gene>
<feature type="region of interest" description="Disordered" evidence="2">
    <location>
        <begin position="457"/>
        <end position="501"/>
    </location>
</feature>
<feature type="chain" id="PRO_5015094173" description="WSC domain-containing protein" evidence="3">
    <location>
        <begin position="23"/>
        <end position="666"/>
    </location>
</feature>
<feature type="signal peptide" evidence="3">
    <location>
        <begin position="1"/>
        <end position="22"/>
    </location>
</feature>
<dbReference type="PANTHER" id="PTHR45964">
    <property type="entry name" value="WSCD FAMILY MEMBER CG9164"/>
    <property type="match status" value="1"/>
</dbReference>
<proteinExistence type="predicted"/>
<organism evidence="5">
    <name type="scientific">Gaeumannomyces tritici (strain R3-111a-1)</name>
    <name type="common">Wheat and barley take-all root rot fungus</name>
    <name type="synonym">Gaeumannomyces graminis var. tritici</name>
    <dbReference type="NCBI Taxonomy" id="644352"/>
    <lineage>
        <taxon>Eukaryota</taxon>
        <taxon>Fungi</taxon>
        <taxon>Dikarya</taxon>
        <taxon>Ascomycota</taxon>
        <taxon>Pezizomycotina</taxon>
        <taxon>Sordariomycetes</taxon>
        <taxon>Sordariomycetidae</taxon>
        <taxon>Magnaporthales</taxon>
        <taxon>Magnaporthaceae</taxon>
        <taxon>Gaeumannomyces</taxon>
    </lineage>
</organism>
<reference evidence="5" key="3">
    <citation type="submission" date="2010-09" db="EMBL/GenBank/DDBJ databases">
        <title>Annotation of Gaeumannomyces graminis var. tritici R3-111a-1.</title>
        <authorList>
            <consortium name="The Broad Institute Genome Sequencing Platform"/>
            <person name="Ma L.-J."/>
            <person name="Dead R."/>
            <person name="Young S.K."/>
            <person name="Zeng Q."/>
            <person name="Gargeya S."/>
            <person name="Fitzgerald M."/>
            <person name="Haas B."/>
            <person name="Abouelleil A."/>
            <person name="Alvarado L."/>
            <person name="Arachchi H.M."/>
            <person name="Berlin A."/>
            <person name="Brown A."/>
            <person name="Chapman S.B."/>
            <person name="Chen Z."/>
            <person name="Dunbar C."/>
            <person name="Freedman E."/>
            <person name="Gearin G."/>
            <person name="Gellesch M."/>
            <person name="Goldberg J."/>
            <person name="Griggs A."/>
            <person name="Gujja S."/>
            <person name="Heiman D."/>
            <person name="Howarth C."/>
            <person name="Larson L."/>
            <person name="Lui A."/>
            <person name="MacDonald P.J.P."/>
            <person name="Mehta T."/>
            <person name="Montmayeur A."/>
            <person name="Murphy C."/>
            <person name="Neiman D."/>
            <person name="Pearson M."/>
            <person name="Priest M."/>
            <person name="Roberts A."/>
            <person name="Saif S."/>
            <person name="Shea T."/>
            <person name="Shenoy N."/>
            <person name="Sisk P."/>
            <person name="Stolte C."/>
            <person name="Sykes S."/>
            <person name="Yandava C."/>
            <person name="Wortman J."/>
            <person name="Nusbaum C."/>
            <person name="Birren B."/>
        </authorList>
    </citation>
    <scope>NUCLEOTIDE SEQUENCE</scope>
    <source>
        <strain evidence="5">R3-111a-1</strain>
    </source>
</reference>
<evidence type="ECO:0000313" key="7">
    <source>
        <dbReference type="Proteomes" id="UP000006039"/>
    </source>
</evidence>
<feature type="compositionally biased region" description="Low complexity" evidence="2">
    <location>
        <begin position="472"/>
        <end position="501"/>
    </location>
</feature>
<dbReference type="Proteomes" id="UP000006039">
    <property type="component" value="Unassembled WGS sequence"/>
</dbReference>
<dbReference type="eggNOG" id="KOG4157">
    <property type="taxonomic scope" value="Eukaryota"/>
</dbReference>
<feature type="region of interest" description="Disordered" evidence="2">
    <location>
        <begin position="249"/>
        <end position="363"/>
    </location>
</feature>
<dbReference type="Pfam" id="PF01822">
    <property type="entry name" value="WSC"/>
    <property type="match status" value="2"/>
</dbReference>
<dbReference type="STRING" id="644352.J3NKB0"/>
<dbReference type="PROSITE" id="PS51212">
    <property type="entry name" value="WSC"/>
    <property type="match status" value="2"/>
</dbReference>
<evidence type="ECO:0000259" key="4">
    <source>
        <dbReference type="PROSITE" id="PS51212"/>
    </source>
</evidence>
<reference evidence="7" key="1">
    <citation type="submission" date="2010-07" db="EMBL/GenBank/DDBJ databases">
        <title>The genome sequence of Gaeumannomyces graminis var. tritici strain R3-111a-1.</title>
        <authorList>
            <consortium name="The Broad Institute Genome Sequencing Platform"/>
            <person name="Ma L.-J."/>
            <person name="Dead R."/>
            <person name="Young S."/>
            <person name="Zeng Q."/>
            <person name="Koehrsen M."/>
            <person name="Alvarado L."/>
            <person name="Berlin A."/>
            <person name="Chapman S.B."/>
            <person name="Chen Z."/>
            <person name="Freedman E."/>
            <person name="Gellesch M."/>
            <person name="Goldberg J."/>
            <person name="Griggs A."/>
            <person name="Gujja S."/>
            <person name="Heilman E.R."/>
            <person name="Heiman D."/>
            <person name="Hepburn T."/>
            <person name="Howarth C."/>
            <person name="Jen D."/>
            <person name="Larson L."/>
            <person name="Mehta T."/>
            <person name="Neiman D."/>
            <person name="Pearson M."/>
            <person name="Roberts A."/>
            <person name="Saif S."/>
            <person name="Shea T."/>
            <person name="Shenoy N."/>
            <person name="Sisk P."/>
            <person name="Stolte C."/>
            <person name="Sykes S."/>
            <person name="Walk T."/>
            <person name="White J."/>
            <person name="Yandava C."/>
            <person name="Haas B."/>
            <person name="Nusbaum C."/>
            <person name="Birren B."/>
        </authorList>
    </citation>
    <scope>NUCLEOTIDE SEQUENCE [LARGE SCALE GENOMIC DNA]</scope>
    <source>
        <strain evidence="7">R3-111a-1</strain>
    </source>
</reference>
<sequence length="666" mass="70802">MSSLRSLVAAAAVVSYAGQTYAWTVALPPCLSAFQPFVYSGCYNDVKKPDTLSFKSPLSRENMTVEMCVADCKGNGYRYAGLEYYGDCYCGASVNGPEATEAECNLPCTGNKNQTCGGNDRISIWQDPTFKHINETNIEHFKNIGCYTSNANGGKTLAYPVQDVTGQTWDESTATTSKCLAACKSKGFPFAGTEYGQECWCGVVMGNGTVPADASECNMPCKGDAKENCGGSSRVNIWVSDDLESLEPCGYTPPSSSTSSTTTWPSTSSSVISTSSTSSAMVSTSTSSSSSSTTSTKASTSSSSTSSTSCTTSTTTKATTSSSSTQKTSSTSCTTTSKPPVTTKPPTTTQPPTTKPPTHTPTTSSAVCVTTVVTTPKCEYKCGNWCSGELPNWENQNDCKSASSNCKLQVAACFKQAGWPGAAECFGFQQWCDSCDKYCKQPPKNKCSKGDWFNQKPPVKGPSGKPTTKTITVPCKPTTTSKPPHTTSMPTKPTTTTKPSMPNTTYKCPVPTVTNICKQPTSWKDNYGPGNPVGGIELPVVTCNDIKREHQSGKQWKLYTDSDSSKCPGYSHGGVPNACQDACKEQYDDCVKVYAEGCKAKDSNKGGWGGSPNGWPWKRSIAGRTVSFPDSWSTANNKCRSQYNDCLAVNKGVNSGGKCSSWGQGW</sequence>
<dbReference type="GeneID" id="20342148"/>
<dbReference type="EMBL" id="GL385395">
    <property type="protein sequence ID" value="EJT81714.1"/>
    <property type="molecule type" value="Genomic_DNA"/>
</dbReference>
<reference evidence="5" key="2">
    <citation type="submission" date="2010-07" db="EMBL/GenBank/DDBJ databases">
        <authorList>
            <consortium name="The Broad Institute Genome Sequencing Platform"/>
            <consortium name="Broad Institute Genome Sequencing Center for Infectious Disease"/>
            <person name="Ma L.-J."/>
            <person name="Dead R."/>
            <person name="Young S."/>
            <person name="Zeng Q."/>
            <person name="Koehrsen M."/>
            <person name="Alvarado L."/>
            <person name="Berlin A."/>
            <person name="Chapman S.B."/>
            <person name="Chen Z."/>
            <person name="Freedman E."/>
            <person name="Gellesch M."/>
            <person name="Goldberg J."/>
            <person name="Griggs A."/>
            <person name="Gujja S."/>
            <person name="Heilman E.R."/>
            <person name="Heiman D."/>
            <person name="Hepburn T."/>
            <person name="Howarth C."/>
            <person name="Jen D."/>
            <person name="Larson L."/>
            <person name="Mehta T."/>
            <person name="Neiman D."/>
            <person name="Pearson M."/>
            <person name="Roberts A."/>
            <person name="Saif S."/>
            <person name="Shea T."/>
            <person name="Shenoy N."/>
            <person name="Sisk P."/>
            <person name="Stolte C."/>
            <person name="Sykes S."/>
            <person name="Walk T."/>
            <person name="White J."/>
            <person name="Yandava C."/>
            <person name="Haas B."/>
            <person name="Nusbaum C."/>
            <person name="Birren B."/>
        </authorList>
    </citation>
    <scope>NUCLEOTIDE SEQUENCE</scope>
    <source>
        <strain evidence="5">R3-111a-1</strain>
    </source>
</reference>
<evidence type="ECO:0000256" key="1">
    <source>
        <dbReference type="ARBA" id="ARBA00022737"/>
    </source>
</evidence>
<evidence type="ECO:0000313" key="6">
    <source>
        <dbReference type="EnsemblFungi" id="EJT81714"/>
    </source>
</evidence>
<dbReference type="PANTHER" id="PTHR45964:SF5">
    <property type="entry name" value="WSCD FAMILY MEMBER CG9164"/>
    <property type="match status" value="1"/>
</dbReference>
<reference evidence="6" key="4">
    <citation type="journal article" date="2015" name="G3 (Bethesda)">
        <title>Genome sequences of three phytopathogenic species of the Magnaporthaceae family of fungi.</title>
        <authorList>
            <person name="Okagaki L.H."/>
            <person name="Nunes C.C."/>
            <person name="Sailsbery J."/>
            <person name="Clay B."/>
            <person name="Brown D."/>
            <person name="John T."/>
            <person name="Oh Y."/>
            <person name="Young N."/>
            <person name="Fitzgerald M."/>
            <person name="Haas B.J."/>
            <person name="Zeng Q."/>
            <person name="Young S."/>
            <person name="Adiconis X."/>
            <person name="Fan L."/>
            <person name="Levin J.Z."/>
            <person name="Mitchell T.K."/>
            <person name="Okubara P.A."/>
            <person name="Farman M.L."/>
            <person name="Kohn L.M."/>
            <person name="Birren B."/>
            <person name="Ma L.-J."/>
            <person name="Dean R.A."/>
        </authorList>
    </citation>
    <scope>NUCLEOTIDE SEQUENCE</scope>
    <source>
        <strain evidence="6">R3-111a-1</strain>
    </source>
</reference>